<evidence type="ECO:0000313" key="1">
    <source>
        <dbReference type="EMBL" id="VDI78427.1"/>
    </source>
</evidence>
<dbReference type="EMBL" id="UYJE01009961">
    <property type="protein sequence ID" value="VDI78427.1"/>
    <property type="molecule type" value="Genomic_DNA"/>
</dbReference>
<keyword evidence="2" id="KW-1185">Reference proteome</keyword>
<reference evidence="1" key="1">
    <citation type="submission" date="2018-11" db="EMBL/GenBank/DDBJ databases">
        <authorList>
            <person name="Alioto T."/>
            <person name="Alioto T."/>
        </authorList>
    </citation>
    <scope>NUCLEOTIDE SEQUENCE</scope>
</reference>
<protein>
    <submittedName>
        <fullName evidence="1">Uncharacterized protein</fullName>
    </submittedName>
</protein>
<dbReference type="AlphaFoldDB" id="A0A8B6HG73"/>
<dbReference type="OrthoDB" id="6050511at2759"/>
<name>A0A8B6HG73_MYTGA</name>
<sequence>KFNLVHWKKMNMLFTVGVSILLTFSLSCVDGLTCLSCKGVADINDCLSSEATCQNSNEECYLDKTILPSLQAVFSAGCRSKQVCDLFAAASAGKRETSRTKRTTVACAECCTTSSNNSTGIPCNGYLCKQKPKTDITTCGVCDKVADPTLCSVIQDCPPNEVCTSELIFANNQLVHRLGCERKDVCDVTLKGYKDAHPGQYTGPKRKRVDGEIVICSSCCDTRTCNMADCKSLINIQPCYNKTLCG</sequence>
<evidence type="ECO:0000313" key="2">
    <source>
        <dbReference type="Proteomes" id="UP000596742"/>
    </source>
</evidence>
<proteinExistence type="predicted"/>
<dbReference type="Proteomes" id="UP000596742">
    <property type="component" value="Unassembled WGS sequence"/>
</dbReference>
<organism evidence="1 2">
    <name type="scientific">Mytilus galloprovincialis</name>
    <name type="common">Mediterranean mussel</name>
    <dbReference type="NCBI Taxonomy" id="29158"/>
    <lineage>
        <taxon>Eukaryota</taxon>
        <taxon>Metazoa</taxon>
        <taxon>Spiralia</taxon>
        <taxon>Lophotrochozoa</taxon>
        <taxon>Mollusca</taxon>
        <taxon>Bivalvia</taxon>
        <taxon>Autobranchia</taxon>
        <taxon>Pteriomorphia</taxon>
        <taxon>Mytilida</taxon>
        <taxon>Mytiloidea</taxon>
        <taxon>Mytilidae</taxon>
        <taxon>Mytilinae</taxon>
        <taxon>Mytilus</taxon>
    </lineage>
</organism>
<gene>
    <name evidence="1" type="ORF">MGAL_10B089300</name>
</gene>
<feature type="non-terminal residue" evidence="1">
    <location>
        <position position="246"/>
    </location>
</feature>
<comment type="caution">
    <text evidence="1">The sequence shown here is derived from an EMBL/GenBank/DDBJ whole genome shotgun (WGS) entry which is preliminary data.</text>
</comment>
<accession>A0A8B6HG73</accession>